<feature type="domain" description="Ice-binding protein C-terminal" evidence="1">
    <location>
        <begin position="120"/>
        <end position="146"/>
    </location>
</feature>
<dbReference type="EMBL" id="CP042306">
    <property type="protein sequence ID" value="QDZ09087.1"/>
    <property type="molecule type" value="Genomic_DNA"/>
</dbReference>
<gene>
    <name evidence="2" type="ORF">FPZ24_06935</name>
</gene>
<dbReference type="Pfam" id="PF07589">
    <property type="entry name" value="PEP-CTERM"/>
    <property type="match status" value="1"/>
</dbReference>
<accession>A0A5B8LLJ3</accession>
<protein>
    <submittedName>
        <fullName evidence="2">PEP-CTERM sorting domain-containing protein</fullName>
    </submittedName>
</protein>
<dbReference type="NCBIfam" id="NF035944">
    <property type="entry name" value="PEPxxWA-CTERM"/>
    <property type="match status" value="1"/>
</dbReference>
<dbReference type="NCBIfam" id="TIGR02595">
    <property type="entry name" value="PEP_CTERM"/>
    <property type="match status" value="1"/>
</dbReference>
<evidence type="ECO:0000313" key="3">
    <source>
        <dbReference type="Proteomes" id="UP000315673"/>
    </source>
</evidence>
<reference evidence="2 3" key="1">
    <citation type="submission" date="2019-07" db="EMBL/GenBank/DDBJ databases">
        <title>Full genome sequence of Sphingomonas sp. 4R-6-7(HKS19).</title>
        <authorList>
            <person name="Im W.-T."/>
        </authorList>
    </citation>
    <scope>NUCLEOTIDE SEQUENCE [LARGE SCALE GENOMIC DNA]</scope>
    <source>
        <strain evidence="2 3">HKS19</strain>
    </source>
</reference>
<dbReference type="Proteomes" id="UP000315673">
    <property type="component" value="Chromosome"/>
</dbReference>
<dbReference type="NCBIfam" id="NF038122">
    <property type="entry name" value="metallo_LGF"/>
    <property type="match status" value="1"/>
</dbReference>
<proteinExistence type="predicted"/>
<dbReference type="InterPro" id="IPR013424">
    <property type="entry name" value="Ice-binding_C"/>
</dbReference>
<sequence>MFRYSNDPTNVAPGNGPSLDLSVNGDKYFSIDGGQTALFGNTFSNGRYNGTDKQQASHWRDTAGCQIGNGIMDPTFCFGQTGYITGLDLAAYDAMGWNLSTNALTYGTTSTASIYRALAPVPEPTTWAMMIVGFGLVGSAMRRSRKVTTRVRFA</sequence>
<keyword evidence="3" id="KW-1185">Reference proteome</keyword>
<dbReference type="KEGG" id="spai:FPZ24_06935"/>
<evidence type="ECO:0000313" key="2">
    <source>
        <dbReference type="EMBL" id="QDZ09087.1"/>
    </source>
</evidence>
<dbReference type="OrthoDB" id="8198236at2"/>
<organism evidence="2 3">
    <name type="scientific">Sphingomonas panacisoli</name>
    <dbReference type="NCBI Taxonomy" id="1813879"/>
    <lineage>
        <taxon>Bacteria</taxon>
        <taxon>Pseudomonadati</taxon>
        <taxon>Pseudomonadota</taxon>
        <taxon>Alphaproteobacteria</taxon>
        <taxon>Sphingomonadales</taxon>
        <taxon>Sphingomonadaceae</taxon>
        <taxon>Sphingomonas</taxon>
    </lineage>
</organism>
<name>A0A5B8LLJ3_9SPHN</name>
<dbReference type="AlphaFoldDB" id="A0A5B8LLJ3"/>
<evidence type="ECO:0000259" key="1">
    <source>
        <dbReference type="Pfam" id="PF07589"/>
    </source>
</evidence>